<dbReference type="GO" id="GO:0006508">
    <property type="term" value="P:proteolysis"/>
    <property type="evidence" value="ECO:0007669"/>
    <property type="project" value="UniProtKB-KW"/>
</dbReference>
<evidence type="ECO:0000256" key="1">
    <source>
        <dbReference type="SAM" id="MobiDB-lite"/>
    </source>
</evidence>
<evidence type="ECO:0000313" key="2">
    <source>
        <dbReference type="EMBL" id="AMY10935.1"/>
    </source>
</evidence>
<dbReference type="RefSeq" id="WP_110172527.1">
    <property type="nucleotide sequence ID" value="NZ_CP015136.1"/>
</dbReference>
<dbReference type="Pfam" id="PF14559">
    <property type="entry name" value="TPR_19"/>
    <property type="match status" value="1"/>
</dbReference>
<keyword evidence="2" id="KW-0378">Hydrolase</keyword>
<organism evidence="2 3">
    <name type="scientific">Luteitalea pratensis</name>
    <dbReference type="NCBI Taxonomy" id="1855912"/>
    <lineage>
        <taxon>Bacteria</taxon>
        <taxon>Pseudomonadati</taxon>
        <taxon>Acidobacteriota</taxon>
        <taxon>Vicinamibacteria</taxon>
        <taxon>Vicinamibacterales</taxon>
        <taxon>Vicinamibacteraceae</taxon>
        <taxon>Luteitalea</taxon>
    </lineage>
</organism>
<protein>
    <submittedName>
        <fullName evidence="2">Zn-dependent protease, contains TPR repeats</fullName>
    </submittedName>
</protein>
<reference evidence="2 3" key="1">
    <citation type="journal article" date="2016" name="Genome Announc.">
        <title>First Complete Genome Sequence of a Subdivision 6 Acidobacterium Strain.</title>
        <authorList>
            <person name="Huang S."/>
            <person name="Vieira S."/>
            <person name="Bunk B."/>
            <person name="Riedel T."/>
            <person name="Sproer C."/>
            <person name="Overmann J."/>
        </authorList>
    </citation>
    <scope>NUCLEOTIDE SEQUENCE [LARGE SCALE GENOMIC DNA]</scope>
    <source>
        <strain evidence="3">DSM 100886 HEG_-6_39</strain>
    </source>
</reference>
<dbReference type="Proteomes" id="UP000076079">
    <property type="component" value="Chromosome"/>
</dbReference>
<dbReference type="AlphaFoldDB" id="A0A143PQR0"/>
<proteinExistence type="predicted"/>
<dbReference type="EMBL" id="CP015136">
    <property type="protein sequence ID" value="AMY10935.1"/>
    <property type="molecule type" value="Genomic_DNA"/>
</dbReference>
<keyword evidence="2" id="KW-0645">Protease</keyword>
<dbReference type="OrthoDB" id="8421013at2"/>
<dbReference type="STRING" id="1855912.LuPra_04178"/>
<dbReference type="Gene3D" id="1.25.40.10">
    <property type="entry name" value="Tetratricopeptide repeat domain"/>
    <property type="match status" value="1"/>
</dbReference>
<dbReference type="SUPFAM" id="SSF48452">
    <property type="entry name" value="TPR-like"/>
    <property type="match status" value="1"/>
</dbReference>
<accession>A0A143PQR0</accession>
<dbReference type="InterPro" id="IPR011990">
    <property type="entry name" value="TPR-like_helical_dom_sf"/>
</dbReference>
<feature type="region of interest" description="Disordered" evidence="1">
    <location>
        <begin position="234"/>
        <end position="253"/>
    </location>
</feature>
<sequence length="579" mass="59303">MSTGNPLEQLRRRMQSHATPTAFAALAEEHRRAGRLAEAVAVCREGLERYPAYVSARVTLGRALLDSGDAPGAVTELEHAVAQSPDNLAAARALETARAALGDVPWPPALVAPAATTAADLPLRTPDDDSVPSSVIASALGAGPDGPQEFGLAPDWSLPDVLPPLPVAAAPPALEDDVHTEALDAHAESPTTYVTPAHPQGEEPAGIWPVPADQSTADPAAVDGAHMFSWSLDPPSSGLDAGQAVEERSDPDERERTIIWDAQTIEAPVADIAGTDDVAATSPGQVPVDADGVLDAPTDDEPSPFWTGYFGGEAVAEDAAPFAGWGEEAPPTAPEADRSPWADEDVADGSAAWNTPDGPSATWALSDLREADGADATPFQGTLDVEDTSPEPFASITDASELAWADSPVETSAAPLTEMLADTATASLAAIPDEPSYAFIAEPLDEDLETLLAGTVDGDVHLPADVGALPADVGADLKVGALDPALTAATGPSPAEAVWSGSVKSAMGEVFALAGHGESLEPPAHPSPMVREAMADAAVDAALEDAALREDAPPVLASLEQMLAAVRARRAALSGPMDS</sequence>
<dbReference type="KEGG" id="abac:LuPra_04178"/>
<keyword evidence="3" id="KW-1185">Reference proteome</keyword>
<dbReference type="GO" id="GO:0008233">
    <property type="term" value="F:peptidase activity"/>
    <property type="evidence" value="ECO:0007669"/>
    <property type="project" value="UniProtKB-KW"/>
</dbReference>
<reference evidence="3" key="2">
    <citation type="submission" date="2016-04" db="EMBL/GenBank/DDBJ databases">
        <title>First Complete Genome Sequence of a Subdivision 6 Acidobacterium.</title>
        <authorList>
            <person name="Huang S."/>
            <person name="Vieira S."/>
            <person name="Bunk B."/>
            <person name="Riedel T."/>
            <person name="Sproeer C."/>
            <person name="Overmann J."/>
        </authorList>
    </citation>
    <scope>NUCLEOTIDE SEQUENCE [LARGE SCALE GENOMIC DNA]</scope>
    <source>
        <strain evidence="3">DSM 100886 HEG_-6_39</strain>
    </source>
</reference>
<evidence type="ECO:0000313" key="3">
    <source>
        <dbReference type="Proteomes" id="UP000076079"/>
    </source>
</evidence>
<gene>
    <name evidence="2" type="ORF">LuPra_04178</name>
</gene>
<name>A0A143PQR0_LUTPR</name>